<sequence>MLRGIKKALAARRGAAGAAAAALDASRHTERSAAPSEGTVHLFALDEVNGDPSMRGGLYGGVEGHFIDQAAEQAAALAGIAADSARQRPRGAAAQQQQQHQQQLLRPQPAADDSVRQRQAAAAERRAGRLDPRTAAYQ</sequence>
<gene>
    <name evidence="2" type="ORF">MNEG_13300</name>
</gene>
<feature type="compositionally biased region" description="Basic and acidic residues" evidence="1">
    <location>
        <begin position="123"/>
        <end position="132"/>
    </location>
</feature>
<dbReference type="AlphaFoldDB" id="A0A0D2LZ57"/>
<dbReference type="RefSeq" id="XP_013893681.1">
    <property type="nucleotide sequence ID" value="XM_014038227.1"/>
</dbReference>
<dbReference type="KEGG" id="mng:MNEG_13300"/>
<dbReference type="GeneID" id="25730749"/>
<dbReference type="Proteomes" id="UP000054498">
    <property type="component" value="Unassembled WGS sequence"/>
</dbReference>
<feature type="non-terminal residue" evidence="2">
    <location>
        <position position="138"/>
    </location>
</feature>
<feature type="compositionally biased region" description="Low complexity" evidence="1">
    <location>
        <begin position="82"/>
        <end position="122"/>
    </location>
</feature>
<organism evidence="2 3">
    <name type="scientific">Monoraphidium neglectum</name>
    <dbReference type="NCBI Taxonomy" id="145388"/>
    <lineage>
        <taxon>Eukaryota</taxon>
        <taxon>Viridiplantae</taxon>
        <taxon>Chlorophyta</taxon>
        <taxon>core chlorophytes</taxon>
        <taxon>Chlorophyceae</taxon>
        <taxon>CS clade</taxon>
        <taxon>Sphaeropleales</taxon>
        <taxon>Selenastraceae</taxon>
        <taxon>Monoraphidium</taxon>
    </lineage>
</organism>
<protein>
    <submittedName>
        <fullName evidence="2">Uncharacterized protein</fullName>
    </submittedName>
</protein>
<dbReference type="EMBL" id="KK103961">
    <property type="protein sequence ID" value="KIY94661.1"/>
    <property type="molecule type" value="Genomic_DNA"/>
</dbReference>
<proteinExistence type="predicted"/>
<feature type="region of interest" description="Disordered" evidence="1">
    <location>
        <begin position="82"/>
        <end position="138"/>
    </location>
</feature>
<evidence type="ECO:0000313" key="2">
    <source>
        <dbReference type="EMBL" id="KIY94661.1"/>
    </source>
</evidence>
<accession>A0A0D2LZ57</accession>
<evidence type="ECO:0000256" key="1">
    <source>
        <dbReference type="SAM" id="MobiDB-lite"/>
    </source>
</evidence>
<name>A0A0D2LZ57_9CHLO</name>
<keyword evidence="3" id="KW-1185">Reference proteome</keyword>
<reference evidence="2 3" key="1">
    <citation type="journal article" date="2013" name="BMC Genomics">
        <title>Reconstruction of the lipid metabolism for the microalga Monoraphidium neglectum from its genome sequence reveals characteristics suitable for biofuel production.</title>
        <authorList>
            <person name="Bogen C."/>
            <person name="Al-Dilaimi A."/>
            <person name="Albersmeier A."/>
            <person name="Wichmann J."/>
            <person name="Grundmann M."/>
            <person name="Rupp O."/>
            <person name="Lauersen K.J."/>
            <person name="Blifernez-Klassen O."/>
            <person name="Kalinowski J."/>
            <person name="Goesmann A."/>
            <person name="Mussgnug J.H."/>
            <person name="Kruse O."/>
        </authorList>
    </citation>
    <scope>NUCLEOTIDE SEQUENCE [LARGE SCALE GENOMIC DNA]</scope>
    <source>
        <strain evidence="2 3">SAG 48.87</strain>
    </source>
</reference>
<evidence type="ECO:0000313" key="3">
    <source>
        <dbReference type="Proteomes" id="UP000054498"/>
    </source>
</evidence>